<comment type="caution">
    <text evidence="2">The sequence shown here is derived from an EMBL/GenBank/DDBJ whole genome shotgun (WGS) entry which is preliminary data.</text>
</comment>
<evidence type="ECO:0000313" key="2">
    <source>
        <dbReference type="EMBL" id="RZB31027.1"/>
    </source>
</evidence>
<feature type="domain" description="Helicase C-terminal" evidence="1">
    <location>
        <begin position="62"/>
        <end position="104"/>
    </location>
</feature>
<dbReference type="InterPro" id="IPR027417">
    <property type="entry name" value="P-loop_NTPase"/>
</dbReference>
<name>A0A8B3S211_9EURY</name>
<dbReference type="AlphaFoldDB" id="A0A8B3S211"/>
<dbReference type="Pfam" id="PF00271">
    <property type="entry name" value="Helicase_C"/>
    <property type="match status" value="1"/>
</dbReference>
<proteinExistence type="predicted"/>
<reference evidence="3" key="1">
    <citation type="submission" date="2019-01" db="EMBL/GenBank/DDBJ databases">
        <title>Anaerobic oxidation of ethane by archaea from a marine hydrocarbon seep.</title>
        <authorList>
            <person name="Musat F."/>
        </authorList>
    </citation>
    <scope>NUCLEOTIDE SEQUENCE [LARGE SCALE GENOMIC DNA]</scope>
</reference>
<dbReference type="SUPFAM" id="SSF52540">
    <property type="entry name" value="P-loop containing nucleoside triphosphate hydrolases"/>
    <property type="match status" value="1"/>
</dbReference>
<accession>A0A8B3S211</accession>
<organism evidence="2 3">
    <name type="scientific">Candidatus Argoarchaeum ethanivorans</name>
    <dbReference type="NCBI Taxonomy" id="2608793"/>
    <lineage>
        <taxon>Archaea</taxon>
        <taxon>Methanobacteriati</taxon>
        <taxon>Methanobacteriota</taxon>
        <taxon>Stenosarchaea group</taxon>
        <taxon>Methanomicrobia</taxon>
        <taxon>Methanosarcinales</taxon>
        <taxon>Methanosarcinales incertae sedis</taxon>
        <taxon>GOM Arc I cluster</taxon>
        <taxon>Candidatus Argoarchaeum</taxon>
    </lineage>
</organism>
<dbReference type="Proteomes" id="UP000291831">
    <property type="component" value="Unassembled WGS sequence"/>
</dbReference>
<evidence type="ECO:0000313" key="3">
    <source>
        <dbReference type="Proteomes" id="UP000291831"/>
    </source>
</evidence>
<evidence type="ECO:0000259" key="1">
    <source>
        <dbReference type="Pfam" id="PF00271"/>
    </source>
</evidence>
<dbReference type="Gene3D" id="3.40.50.300">
    <property type="entry name" value="P-loop containing nucleotide triphosphate hydrolases"/>
    <property type="match status" value="1"/>
</dbReference>
<protein>
    <recommendedName>
        <fullName evidence="1">Helicase C-terminal domain-containing protein</fullName>
    </recommendedName>
</protein>
<dbReference type="CDD" id="cd18785">
    <property type="entry name" value="SF2_C"/>
    <property type="match status" value="1"/>
</dbReference>
<gene>
    <name evidence="2" type="ORF">AEth_00981</name>
</gene>
<dbReference type="EMBL" id="RPGO01000024">
    <property type="protein sequence ID" value="RZB31027.1"/>
    <property type="molecule type" value="Genomic_DNA"/>
</dbReference>
<dbReference type="InterPro" id="IPR001650">
    <property type="entry name" value="Helicase_C-like"/>
</dbReference>
<sequence>MRRLKDAVVGDRLRKIYNADLFGPVLTGDSNLDELKDAIDKVKKYVENYDPKTVTEGELVFKTIYATSVVSHGVDLDELNFMVFQGLPYATSEYVQALSRVGRKQLGVVFLWFYPNRVRDDSFYRNFNRYHNSLDHEVKPVPINRFARLGLHQTINSLFCAGIMNYLSDKKGRPLFHKKDVMDMTEEDEKNLVAFIESVYGGEYLDIDVAHEVSIRLNQIKESSDGLNEFFPNILKRSGDFFFRNQSGMRGIQKQLALGLKPQDIGRLKERGEDMPGKDIHSIPESSSFFQGHIGQFFSKSGFSFRIQSNYSDQNKLEEINTNKYKPRFLKIINRKIAARNSGGGNLYQVTPEDLIVSAVKLIDDVDREDVCGIFEMYPRSGLCTKDGCNSYFEIDRGRTCGHRDDDPWEQFTFLAFCVECGRLLPLHYMTNIFNDCKKCGGKNTLTILRWGRNKDDMSSYRVKCTVCGSEERLYFYPCDHTDRNTRECISTRPKKRFRGVPARAGAIIHPHVISIPDIPQEDEIDQSGRKNSQGRMLSEAFSYFFSYEIDGALLNLPEFQKIMSDDISFWQLLRVNTLCEDKNLDLSDRENWSRNQLLKIIKSAIKIAKERIEPDGSNHDAIIANYGIDKIKRALTAVKDIDFDENDLQGIYLLDSNTLNSRDIPKQPPDNYSNWLGHFGLKEVVQISDLTIVQALIGIIEGSTRKEGSLFRPIETGRNDRRKATVFVRDPDRGCSLSSGL</sequence>